<evidence type="ECO:0000256" key="11">
    <source>
        <dbReference type="ARBA" id="ARBA00022982"/>
    </source>
</evidence>
<evidence type="ECO:0000256" key="3">
    <source>
        <dbReference type="ARBA" id="ARBA00011649"/>
    </source>
</evidence>
<feature type="binding site" description="axial binding residue" evidence="18">
    <location>
        <position position="102"/>
    </location>
    <ligand>
        <name>heme b</name>
        <dbReference type="ChEBI" id="CHEBI:60344"/>
        <label>b566</label>
    </ligand>
    <ligandPart>
        <name>Fe</name>
        <dbReference type="ChEBI" id="CHEBI:18248"/>
    </ligandPart>
</feature>
<feature type="binding site" evidence="17">
    <location>
        <position position="206"/>
    </location>
    <ligand>
        <name>a ubiquinone</name>
        <dbReference type="ChEBI" id="CHEBI:16389"/>
    </ligand>
</feature>
<dbReference type="Gene3D" id="1.20.810.10">
    <property type="entry name" value="Cytochrome Bc1 Complex, Chain C"/>
    <property type="match status" value="1"/>
</dbReference>
<evidence type="ECO:0000259" key="20">
    <source>
        <dbReference type="PROSITE" id="PS51002"/>
    </source>
</evidence>
<keyword evidence="11 19" id="KW-0249">Electron transport</keyword>
<evidence type="ECO:0000256" key="18">
    <source>
        <dbReference type="PIRSR" id="PIRSR038885-2"/>
    </source>
</evidence>
<comment type="subunit">
    <text evidence="3">The main subunits of complex b-c1 are: cytochrome b, cytochrome c1 and the Rieske protein.</text>
</comment>
<evidence type="ECO:0000256" key="12">
    <source>
        <dbReference type="ARBA" id="ARBA00022989"/>
    </source>
</evidence>
<dbReference type="EMBL" id="OL678038">
    <property type="protein sequence ID" value="UZZ44232.1"/>
    <property type="molecule type" value="Genomic_DNA"/>
</dbReference>
<dbReference type="InterPro" id="IPR030689">
    <property type="entry name" value="Cytochrome_b"/>
</dbReference>
<evidence type="ECO:0000256" key="14">
    <source>
        <dbReference type="ARBA" id="ARBA00023075"/>
    </source>
</evidence>
<keyword evidence="13 18" id="KW-0408">Iron</keyword>
<dbReference type="GO" id="GO:0006122">
    <property type="term" value="P:mitochondrial electron transport, ubiquinol to cytochrome c"/>
    <property type="evidence" value="ECO:0007669"/>
    <property type="project" value="TreeGrafter"/>
</dbReference>
<dbReference type="InterPro" id="IPR016174">
    <property type="entry name" value="Di-haem_cyt_TM"/>
</dbReference>
<dbReference type="GO" id="GO:0045275">
    <property type="term" value="C:respiratory chain complex III"/>
    <property type="evidence" value="ECO:0007669"/>
    <property type="project" value="InterPro"/>
</dbReference>
<comment type="function">
    <text evidence="1 19">Component of the ubiquinol-cytochrome c reductase complex (complex III or cytochrome b-c1 complex) that is part of the mitochondrial respiratory chain. The b-c1 complex mediates electron transfer from ubiquinol to cytochrome c. Contributes to the generation of a proton gradient across the mitochondrial membrane that is then used for ATP synthesis.</text>
</comment>
<keyword evidence="14" id="KW-0830">Ubiquinone</keyword>
<feature type="transmembrane region" description="Helical" evidence="19">
    <location>
        <begin position="183"/>
        <end position="205"/>
    </location>
</feature>
<evidence type="ECO:0000256" key="19">
    <source>
        <dbReference type="RuleBase" id="RU362117"/>
    </source>
</evidence>
<feature type="transmembrane region" description="Helical" evidence="19">
    <location>
        <begin position="41"/>
        <end position="62"/>
    </location>
</feature>
<comment type="cofactor">
    <cofactor evidence="18">
        <name>heme</name>
        <dbReference type="ChEBI" id="CHEBI:30413"/>
    </cofactor>
    <text evidence="18">Binds 2 heme groups non-covalently.</text>
</comment>
<keyword evidence="7 19" id="KW-0679">Respiratory chain</keyword>
<dbReference type="InterPro" id="IPR036150">
    <property type="entry name" value="Cyt_b/b6_C_sf"/>
</dbReference>
<keyword evidence="12 19" id="KW-1133">Transmembrane helix</keyword>
<dbReference type="InterPro" id="IPR048259">
    <property type="entry name" value="Cytochrome_b_N_euk/bac"/>
</dbReference>
<feature type="transmembrane region" description="Helical" evidence="19">
    <location>
        <begin position="351"/>
        <end position="369"/>
    </location>
</feature>
<dbReference type="GO" id="GO:0008121">
    <property type="term" value="F:quinol-cytochrome-c reductase activity"/>
    <property type="evidence" value="ECO:0007669"/>
    <property type="project" value="InterPro"/>
</dbReference>
<evidence type="ECO:0000256" key="17">
    <source>
        <dbReference type="PIRSR" id="PIRSR038885-1"/>
    </source>
</evidence>
<feature type="transmembrane region" description="Helical" evidence="19">
    <location>
        <begin position="234"/>
        <end position="255"/>
    </location>
</feature>
<dbReference type="PIRSF" id="PIRSF038885">
    <property type="entry name" value="COB"/>
    <property type="match status" value="1"/>
</dbReference>
<feature type="transmembrane region" description="Helical" evidence="19">
    <location>
        <begin position="116"/>
        <end position="138"/>
    </location>
</feature>
<evidence type="ECO:0000256" key="4">
    <source>
        <dbReference type="ARBA" id="ARBA00013531"/>
    </source>
</evidence>
<comment type="cofactor">
    <cofactor evidence="19">
        <name>heme b</name>
        <dbReference type="ChEBI" id="CHEBI:60344"/>
    </cofactor>
    <text evidence="19">Binds 2 heme groups non-covalently.</text>
</comment>
<feature type="transmembrane region" description="Helical" evidence="19">
    <location>
        <begin position="293"/>
        <end position="312"/>
    </location>
</feature>
<dbReference type="CDD" id="cd00284">
    <property type="entry name" value="Cytochrome_b_N"/>
    <property type="match status" value="1"/>
</dbReference>
<evidence type="ECO:0000256" key="9">
    <source>
        <dbReference type="ARBA" id="ARBA00022723"/>
    </source>
</evidence>
<comment type="subcellular location">
    <subcellularLocation>
        <location evidence="2">Mitochondrion inner membrane</location>
        <topology evidence="2">Multi-pass membrane protein</topology>
    </subcellularLocation>
</comment>
<dbReference type="PROSITE" id="PS51003">
    <property type="entry name" value="CYTB_CTER"/>
    <property type="match status" value="1"/>
</dbReference>
<evidence type="ECO:0000256" key="15">
    <source>
        <dbReference type="ARBA" id="ARBA00023128"/>
    </source>
</evidence>
<dbReference type="PROSITE" id="PS51002">
    <property type="entry name" value="CYTB_NTER"/>
    <property type="match status" value="1"/>
</dbReference>
<feature type="transmembrane region" description="Helical" evidence="19">
    <location>
        <begin position="324"/>
        <end position="345"/>
    </location>
</feature>
<organism evidence="22">
    <name type="scientific">Orthotrichia sp. XG-2021</name>
    <dbReference type="NCBI Taxonomy" id="2996738"/>
    <lineage>
        <taxon>Eukaryota</taxon>
        <taxon>Metazoa</taxon>
        <taxon>Ecdysozoa</taxon>
        <taxon>Arthropoda</taxon>
        <taxon>Hexapoda</taxon>
        <taxon>Insecta</taxon>
        <taxon>Pterygota</taxon>
        <taxon>Neoptera</taxon>
        <taxon>Endopterygota</taxon>
        <taxon>Trichoptera</taxon>
        <taxon>Integripalpia</taxon>
        <taxon>Hydroptiloidea</taxon>
        <taxon>Hydroptilidae</taxon>
        <taxon>Orthotrichiinae</taxon>
        <taxon>Orthotrichia</taxon>
    </lineage>
</organism>
<dbReference type="InterPro" id="IPR027387">
    <property type="entry name" value="Cytb/b6-like_sf"/>
</dbReference>
<evidence type="ECO:0000256" key="13">
    <source>
        <dbReference type="ARBA" id="ARBA00023004"/>
    </source>
</evidence>
<reference evidence="22" key="1">
    <citation type="submission" date="2021-11" db="EMBL/GenBank/DDBJ databases">
        <authorList>
            <person name="Ge X.-Y."/>
            <person name="Peng L."/>
            <person name="Sun C.-H."/>
            <person name="Wang B.-X."/>
        </authorList>
    </citation>
    <scope>NUCLEOTIDE SEQUENCE</scope>
</reference>
<keyword evidence="15 19" id="KW-0496">Mitochondrion</keyword>
<feature type="domain" description="Cytochrome b/b6 C-terminal region profile" evidence="21">
    <location>
        <begin position="215"/>
        <end position="382"/>
    </location>
</feature>
<evidence type="ECO:0000256" key="10">
    <source>
        <dbReference type="ARBA" id="ARBA00022792"/>
    </source>
</evidence>
<geneLocation type="mitochondrion" evidence="22"/>
<dbReference type="GO" id="GO:0046872">
    <property type="term" value="F:metal ion binding"/>
    <property type="evidence" value="ECO:0007669"/>
    <property type="project" value="UniProtKB-UniRule"/>
</dbReference>
<sequence length="382" mass="44655">MKNNSTISLKKNHVLIKMIDSMLISLPCPSNINFFWNMGSLLALCLIIQIISGLFLTMHYCPNINMAFQSIQHIMRNVNHGSLIQNIHMNTASFFFIFIYIHIMRGIYYDSWKLHMTWNIGTIILFLLMMTAFLGYILPWGQMSFWGATVITNLISAIPYLGSYLTLWIWGGFSIENPTLNRFFMLHFLMPFVLLMMTMIHLVFLHMTGSNNPLMNNNNLDKIPFFPYFLMKDLLGYIIFFFILNMLILMIPNFMADSDNFILANPLNTPEHIQPEWYFLFAYAILRSIPNKLGGVIALMLSILMLFSIPLTHNKKLMGNKFYLLNKIYFWILLVNLILLTWIGMNPVEPPFILTGQILTSSYFMYFIISPMINKFWEKLLN</sequence>
<keyword evidence="10" id="KW-0999">Mitochondrion inner membrane</keyword>
<feature type="binding site" description="axial binding residue" evidence="18">
    <location>
        <position position="187"/>
    </location>
    <ligand>
        <name>heme b</name>
        <dbReference type="ChEBI" id="CHEBI:60344"/>
        <label>b562</label>
    </ligand>
    <ligandPart>
        <name>Fe</name>
        <dbReference type="ChEBI" id="CHEBI:18248"/>
    </ligandPart>
</feature>
<dbReference type="PANTHER" id="PTHR19271:SF16">
    <property type="entry name" value="CYTOCHROME B"/>
    <property type="match status" value="1"/>
</dbReference>
<evidence type="ECO:0000256" key="5">
    <source>
        <dbReference type="ARBA" id="ARBA00022448"/>
    </source>
</evidence>
<feature type="domain" description="Cytochrome b/b6 N-terminal region profile" evidence="20">
    <location>
        <begin position="6"/>
        <end position="214"/>
    </location>
</feature>
<evidence type="ECO:0000313" key="22">
    <source>
        <dbReference type="EMBL" id="UZZ44232.1"/>
    </source>
</evidence>
<dbReference type="InterPro" id="IPR048260">
    <property type="entry name" value="Cytochrome_b_C_euk/bac"/>
</dbReference>
<dbReference type="InterPro" id="IPR005797">
    <property type="entry name" value="Cyt_b/b6_N"/>
</dbReference>
<evidence type="ECO:0000256" key="6">
    <source>
        <dbReference type="ARBA" id="ARBA00022617"/>
    </source>
</evidence>
<keyword evidence="6 18" id="KW-0349">Heme</keyword>
<dbReference type="CDD" id="cd00290">
    <property type="entry name" value="cytochrome_b_C"/>
    <property type="match status" value="1"/>
</dbReference>
<gene>
    <name evidence="22" type="primary">CYTB</name>
</gene>
<comment type="similarity">
    <text evidence="19">Belongs to the cytochrome b family.</text>
</comment>
<feature type="transmembrane region" description="Helical" evidence="19">
    <location>
        <begin position="150"/>
        <end position="171"/>
    </location>
</feature>
<dbReference type="AlphaFoldDB" id="A0A9E8LQG5"/>
<keyword evidence="8 19" id="KW-0812">Transmembrane</keyword>
<reference evidence="22" key="2">
    <citation type="journal article" date="2022" name="Syst. Entomol.">
        <title>Massive gene rearrangements of mitochondrial genomes and implications for the phylogeny of Trichoptera (Insecta).</title>
        <authorList>
            <person name="Ge X."/>
            <person name="Peng L."/>
            <person name="Vogler A.P."/>
            <person name="Morse J.C."/>
            <person name="Yang L."/>
            <person name="Sun C."/>
            <person name="Wang B."/>
        </authorList>
    </citation>
    <scope>NUCLEOTIDE SEQUENCE</scope>
</reference>
<evidence type="ECO:0000256" key="8">
    <source>
        <dbReference type="ARBA" id="ARBA00022692"/>
    </source>
</evidence>
<feature type="binding site" description="axial binding residue" evidence="18">
    <location>
        <position position="88"/>
    </location>
    <ligand>
        <name>heme b</name>
        <dbReference type="ChEBI" id="CHEBI:60344"/>
        <label>b562</label>
    </ligand>
    <ligandPart>
        <name>Fe</name>
        <dbReference type="ChEBI" id="CHEBI:18248"/>
    </ligandPart>
</feature>
<evidence type="ECO:0000256" key="16">
    <source>
        <dbReference type="ARBA" id="ARBA00023136"/>
    </source>
</evidence>
<dbReference type="Pfam" id="PF00033">
    <property type="entry name" value="Cytochrome_B"/>
    <property type="match status" value="1"/>
</dbReference>
<protein>
    <recommendedName>
        <fullName evidence="4 19">Cytochrome b</fullName>
    </recommendedName>
</protein>
<dbReference type="InterPro" id="IPR005798">
    <property type="entry name" value="Cyt_b/b6_C"/>
</dbReference>
<dbReference type="GO" id="GO:0016491">
    <property type="term" value="F:oxidoreductase activity"/>
    <property type="evidence" value="ECO:0007669"/>
    <property type="project" value="UniProtKB-UniRule"/>
</dbReference>
<proteinExistence type="inferred from homology"/>
<dbReference type="SUPFAM" id="SSF81648">
    <property type="entry name" value="a domain/subunit of cytochrome bc1 complex (Ubiquinol-cytochrome c reductase)"/>
    <property type="match status" value="1"/>
</dbReference>
<dbReference type="Pfam" id="PF00032">
    <property type="entry name" value="Cytochrom_B_C"/>
    <property type="match status" value="1"/>
</dbReference>
<feature type="transmembrane region" description="Helical" evidence="19">
    <location>
        <begin position="83"/>
        <end position="104"/>
    </location>
</feature>
<keyword evidence="16 19" id="KW-0472">Membrane</keyword>
<keyword evidence="9 18" id="KW-0479">Metal-binding</keyword>
<name>A0A9E8LQG5_9NEOP</name>
<dbReference type="PANTHER" id="PTHR19271">
    <property type="entry name" value="CYTOCHROME B"/>
    <property type="match status" value="1"/>
</dbReference>
<dbReference type="GO" id="GO:0005743">
    <property type="term" value="C:mitochondrial inner membrane"/>
    <property type="evidence" value="ECO:0007669"/>
    <property type="project" value="UniProtKB-SubCell"/>
</dbReference>
<evidence type="ECO:0000256" key="7">
    <source>
        <dbReference type="ARBA" id="ARBA00022660"/>
    </source>
</evidence>
<evidence type="ECO:0000259" key="21">
    <source>
        <dbReference type="PROSITE" id="PS51003"/>
    </source>
</evidence>
<accession>A0A9E8LQG5</accession>
<keyword evidence="5 19" id="KW-0813">Transport</keyword>
<evidence type="ECO:0000256" key="1">
    <source>
        <dbReference type="ARBA" id="ARBA00002566"/>
    </source>
</evidence>
<dbReference type="SUPFAM" id="SSF81342">
    <property type="entry name" value="Transmembrane di-heme cytochromes"/>
    <property type="match status" value="1"/>
</dbReference>
<feature type="binding site" description="axial binding residue" evidence="18">
    <location>
        <position position="201"/>
    </location>
    <ligand>
        <name>heme b</name>
        <dbReference type="ChEBI" id="CHEBI:60344"/>
        <label>b566</label>
    </ligand>
    <ligandPart>
        <name>Fe</name>
        <dbReference type="ChEBI" id="CHEBI:18248"/>
    </ligandPart>
</feature>
<evidence type="ECO:0000256" key="2">
    <source>
        <dbReference type="ARBA" id="ARBA00004448"/>
    </source>
</evidence>